<dbReference type="SUPFAM" id="SSF49503">
    <property type="entry name" value="Cupredoxins"/>
    <property type="match status" value="1"/>
</dbReference>
<dbReference type="AlphaFoldDB" id="A0A372IPK3"/>
<dbReference type="InterPro" id="IPR002429">
    <property type="entry name" value="CcO_II-like_C"/>
</dbReference>
<keyword evidence="3" id="KW-0186">Copper</keyword>
<feature type="chain" id="PRO_5016754941" evidence="4">
    <location>
        <begin position="26"/>
        <end position="118"/>
    </location>
</feature>
<dbReference type="PROSITE" id="PS00078">
    <property type="entry name" value="COX2"/>
    <property type="match status" value="1"/>
</dbReference>
<dbReference type="PANTHER" id="PTHR42838">
    <property type="entry name" value="CYTOCHROME C OXIDASE SUBUNIT II"/>
    <property type="match status" value="1"/>
</dbReference>
<keyword evidence="2" id="KW-0479">Metal-binding</keyword>
<evidence type="ECO:0000313" key="7">
    <source>
        <dbReference type="Proteomes" id="UP000264702"/>
    </source>
</evidence>
<protein>
    <submittedName>
        <fullName evidence="6">Cytochrome c oxidase subunit II</fullName>
    </submittedName>
</protein>
<evidence type="ECO:0000259" key="5">
    <source>
        <dbReference type="PROSITE" id="PS50857"/>
    </source>
</evidence>
<dbReference type="PROSITE" id="PS50857">
    <property type="entry name" value="COX2_CUA"/>
    <property type="match status" value="1"/>
</dbReference>
<sequence>MKNSLRIVFVLVLACLLFHPRMSSAETGQTIEIHAKKYAFVPAEITLRQGQTVTLLLVTDDVDHGLSVPGLGIQADILKKQPARVVVTPTQTGDFPGVCSRFCGLGHKKMQLMIHVVP</sequence>
<keyword evidence="4" id="KW-0732">Signal</keyword>
<reference evidence="6 7" key="1">
    <citation type="submission" date="2018-08" db="EMBL/GenBank/DDBJ databases">
        <title>Acidipila sp. 4G-K13, an acidobacterium isolated from forest soil.</title>
        <authorList>
            <person name="Gao Z.-H."/>
            <person name="Qiu L.-H."/>
        </authorList>
    </citation>
    <scope>NUCLEOTIDE SEQUENCE [LARGE SCALE GENOMIC DNA]</scope>
    <source>
        <strain evidence="6 7">4G-K13</strain>
    </source>
</reference>
<feature type="domain" description="Cytochrome oxidase subunit II copper A binding" evidence="5">
    <location>
        <begin position="24"/>
        <end position="118"/>
    </location>
</feature>
<evidence type="ECO:0000256" key="2">
    <source>
        <dbReference type="ARBA" id="ARBA00022723"/>
    </source>
</evidence>
<comment type="subcellular location">
    <subcellularLocation>
        <location evidence="1">Cell envelope</location>
    </subcellularLocation>
</comment>
<dbReference type="Gene3D" id="2.60.40.420">
    <property type="entry name" value="Cupredoxins - blue copper proteins"/>
    <property type="match status" value="1"/>
</dbReference>
<gene>
    <name evidence="6" type="ORF">D0Y96_14080</name>
</gene>
<dbReference type="InterPro" id="IPR008972">
    <property type="entry name" value="Cupredoxin"/>
</dbReference>
<dbReference type="Pfam" id="PF00116">
    <property type="entry name" value="COX2"/>
    <property type="match status" value="1"/>
</dbReference>
<dbReference type="GO" id="GO:0004129">
    <property type="term" value="F:cytochrome-c oxidase activity"/>
    <property type="evidence" value="ECO:0007669"/>
    <property type="project" value="InterPro"/>
</dbReference>
<evidence type="ECO:0000256" key="1">
    <source>
        <dbReference type="ARBA" id="ARBA00004196"/>
    </source>
</evidence>
<evidence type="ECO:0000256" key="3">
    <source>
        <dbReference type="ARBA" id="ARBA00023008"/>
    </source>
</evidence>
<organism evidence="6 7">
    <name type="scientific">Paracidobacterium acidisoli</name>
    <dbReference type="NCBI Taxonomy" id="2303751"/>
    <lineage>
        <taxon>Bacteria</taxon>
        <taxon>Pseudomonadati</taxon>
        <taxon>Acidobacteriota</taxon>
        <taxon>Terriglobia</taxon>
        <taxon>Terriglobales</taxon>
        <taxon>Acidobacteriaceae</taxon>
        <taxon>Paracidobacterium</taxon>
    </lineage>
</organism>
<dbReference type="Proteomes" id="UP000264702">
    <property type="component" value="Unassembled WGS sequence"/>
</dbReference>
<evidence type="ECO:0000313" key="6">
    <source>
        <dbReference type="EMBL" id="RFU16493.1"/>
    </source>
</evidence>
<dbReference type="RefSeq" id="WP_117300919.1">
    <property type="nucleotide sequence ID" value="NZ_QVQT02000004.1"/>
</dbReference>
<dbReference type="OrthoDB" id="279535at2"/>
<keyword evidence="7" id="KW-1185">Reference proteome</keyword>
<name>A0A372IPK3_9BACT</name>
<dbReference type="GO" id="GO:0030313">
    <property type="term" value="C:cell envelope"/>
    <property type="evidence" value="ECO:0007669"/>
    <property type="project" value="UniProtKB-SubCell"/>
</dbReference>
<feature type="signal peptide" evidence="4">
    <location>
        <begin position="1"/>
        <end position="25"/>
    </location>
</feature>
<dbReference type="InterPro" id="IPR001505">
    <property type="entry name" value="Copper_CuA"/>
</dbReference>
<comment type="caution">
    <text evidence="6">The sequence shown here is derived from an EMBL/GenBank/DDBJ whole genome shotgun (WGS) entry which is preliminary data.</text>
</comment>
<dbReference type="GO" id="GO:0005507">
    <property type="term" value="F:copper ion binding"/>
    <property type="evidence" value="ECO:0007669"/>
    <property type="project" value="InterPro"/>
</dbReference>
<dbReference type="InterPro" id="IPR051403">
    <property type="entry name" value="NosZ/Cyto_c_oxidase_sub2"/>
</dbReference>
<dbReference type="PANTHER" id="PTHR42838:SF2">
    <property type="entry name" value="NITROUS-OXIDE REDUCTASE"/>
    <property type="match status" value="1"/>
</dbReference>
<accession>A0A372IPK3</accession>
<dbReference type="EMBL" id="QVQT01000004">
    <property type="protein sequence ID" value="RFU16493.1"/>
    <property type="molecule type" value="Genomic_DNA"/>
</dbReference>
<dbReference type="GO" id="GO:0016020">
    <property type="term" value="C:membrane"/>
    <property type="evidence" value="ECO:0007669"/>
    <property type="project" value="InterPro"/>
</dbReference>
<evidence type="ECO:0000256" key="4">
    <source>
        <dbReference type="SAM" id="SignalP"/>
    </source>
</evidence>
<proteinExistence type="predicted"/>